<keyword evidence="2 11" id="KW-0285">Flavoprotein</keyword>
<sequence length="508" mass="54591">MYKLLPSRTAFFFVSKQSSSKITRPASSTLACCRSYAATSTDKEFDTVVIGGGPGGYVAAIKAAQLGLKTACIEKRGTLGGTCLNIGCIPSKALLNNSHIYHQTKHELKNRGIDVSDVKLNLAAMMKAKERAVTGLTRGIEGLFKKNKVTYVKGHGKLVGLNEIEVSGLDGNNTTLTAKNIIIATGSEPTPFKGLEVDEKQIVTSTGALSLEKVPEKMLVIGGGIIGLELGSVWHRLGADVTVVEYLESIGAGMDGETAKSFLRILQKQGLKFKLNTKVVDASKEGDKVYVNVESAKGGDKETLEADVVLVSIGRRPYTENLGLENVGIEVDERGRIKVDSQFHTNKPHIFCIGDATYGAMLAHKAEEEGIAAVEIIKVGYGHVNYEAIPSVIYTHPEVAWCGKTEETVKESKKPYRVGTFPFAANSRARTNEDSDGFVKIISDSETDQVLGVHIIGPNAGEMIGEAVLAMEYGASSEDIARTCHAHPTLSEALKEAAMATYDKPIHF</sequence>
<dbReference type="Pfam" id="PF02852">
    <property type="entry name" value="Pyr_redox_dim"/>
    <property type="match status" value="1"/>
</dbReference>
<feature type="domain" description="FAD/NAD(P)-binding" evidence="13">
    <location>
        <begin position="45"/>
        <end position="370"/>
    </location>
</feature>
<dbReference type="InterPro" id="IPR016156">
    <property type="entry name" value="FAD/NAD-linked_Rdtase_dimer_sf"/>
</dbReference>
<dbReference type="PRINTS" id="PR00368">
    <property type="entry name" value="FADPNR"/>
</dbReference>
<dbReference type="InterPro" id="IPR001100">
    <property type="entry name" value="Pyr_nuc-diS_OxRdtase"/>
</dbReference>
<comment type="similarity">
    <text evidence="1 11">Belongs to the class-I pyridine nucleotide-disulfide oxidoreductase family.</text>
</comment>
<dbReference type="GO" id="GO:0006103">
    <property type="term" value="P:2-oxoglutarate metabolic process"/>
    <property type="evidence" value="ECO:0007669"/>
    <property type="project" value="TreeGrafter"/>
</dbReference>
<reference evidence="14" key="1">
    <citation type="submission" date="2019-10" db="EMBL/GenBank/DDBJ databases">
        <title>Conservation and host-specific expression of non-tandemly repeated heterogenous ribosome RNA gene in arbuscular mycorrhizal fungi.</title>
        <authorList>
            <person name="Maeda T."/>
            <person name="Kobayashi Y."/>
            <person name="Nakagawa T."/>
            <person name="Ezawa T."/>
            <person name="Yamaguchi K."/>
            <person name="Bino T."/>
            <person name="Nishimoto Y."/>
            <person name="Shigenobu S."/>
            <person name="Kawaguchi M."/>
        </authorList>
    </citation>
    <scope>NUCLEOTIDE SEQUENCE</scope>
    <source>
        <strain evidence="14">HR1</strain>
    </source>
</reference>
<feature type="binding site" evidence="9">
    <location>
        <position position="355"/>
    </location>
    <ligand>
        <name>FAD</name>
        <dbReference type="ChEBI" id="CHEBI:57692"/>
    </ligand>
</feature>
<dbReference type="Proteomes" id="UP000615446">
    <property type="component" value="Unassembled WGS sequence"/>
</dbReference>
<dbReference type="InterPro" id="IPR050151">
    <property type="entry name" value="Class-I_Pyr_Nuc-Dis_Oxidored"/>
</dbReference>
<dbReference type="SUPFAM" id="SSF55424">
    <property type="entry name" value="FAD/NAD-linked reductases, dimerisation (C-terminal) domain"/>
    <property type="match status" value="1"/>
</dbReference>
<evidence type="ECO:0000256" key="7">
    <source>
        <dbReference type="ARBA" id="ARBA00023284"/>
    </source>
</evidence>
<feature type="binding site" evidence="9">
    <location>
        <position position="92"/>
    </location>
    <ligand>
        <name>FAD</name>
        <dbReference type="ChEBI" id="CHEBI:57692"/>
    </ligand>
</feature>
<evidence type="ECO:0000256" key="8">
    <source>
        <dbReference type="PIRSR" id="PIRSR000350-2"/>
    </source>
</evidence>
<dbReference type="PIRSF" id="PIRSF000350">
    <property type="entry name" value="Mercury_reductase_MerA"/>
    <property type="match status" value="1"/>
</dbReference>
<dbReference type="SUPFAM" id="SSF51905">
    <property type="entry name" value="FAD/NAD(P)-binding domain"/>
    <property type="match status" value="1"/>
</dbReference>
<feature type="active site" description="Proton acceptor" evidence="8">
    <location>
        <position position="487"/>
    </location>
</feature>
<evidence type="ECO:0000256" key="3">
    <source>
        <dbReference type="ARBA" id="ARBA00022827"/>
    </source>
</evidence>
<evidence type="ECO:0000313" key="15">
    <source>
        <dbReference type="Proteomes" id="UP000615446"/>
    </source>
</evidence>
<proteinExistence type="inferred from homology"/>
<dbReference type="InterPro" id="IPR006258">
    <property type="entry name" value="Lipoamide_DH"/>
</dbReference>
<protein>
    <recommendedName>
        <fullName evidence="11">Dihydrolipoyl dehydrogenase</fullName>
        <ecNumber evidence="11">1.8.1.4</ecNumber>
    </recommendedName>
</protein>
<evidence type="ECO:0000256" key="6">
    <source>
        <dbReference type="ARBA" id="ARBA00023157"/>
    </source>
</evidence>
<feature type="binding site" evidence="9">
    <location>
        <position position="245"/>
    </location>
    <ligand>
        <name>NAD(+)</name>
        <dbReference type="ChEBI" id="CHEBI:57540"/>
    </ligand>
</feature>
<dbReference type="FunFam" id="3.50.50.60:FF:000001">
    <property type="entry name" value="Dihydrolipoyl dehydrogenase, mitochondrial"/>
    <property type="match status" value="1"/>
</dbReference>
<evidence type="ECO:0000256" key="5">
    <source>
        <dbReference type="ARBA" id="ARBA00023027"/>
    </source>
</evidence>
<evidence type="ECO:0000256" key="2">
    <source>
        <dbReference type="ARBA" id="ARBA00022630"/>
    </source>
</evidence>
<feature type="binding site" evidence="9">
    <location>
        <position position="156"/>
    </location>
    <ligand>
        <name>FAD</name>
        <dbReference type="ChEBI" id="CHEBI:57692"/>
    </ligand>
</feature>
<dbReference type="InterPro" id="IPR004099">
    <property type="entry name" value="Pyr_nucl-diS_OxRdtase_dimer"/>
</dbReference>
<evidence type="ECO:0000256" key="11">
    <source>
        <dbReference type="RuleBase" id="RU003692"/>
    </source>
</evidence>
<dbReference type="PANTHER" id="PTHR22912:SF151">
    <property type="entry name" value="DIHYDROLIPOYL DEHYDROGENASE, MITOCHONDRIAL"/>
    <property type="match status" value="1"/>
</dbReference>
<evidence type="ECO:0000256" key="10">
    <source>
        <dbReference type="PIRSR" id="PIRSR000350-4"/>
    </source>
</evidence>
<keyword evidence="3 9" id="KW-0274">FAD</keyword>
<feature type="binding site" evidence="9">
    <location>
        <position position="314"/>
    </location>
    <ligand>
        <name>NAD(+)</name>
        <dbReference type="ChEBI" id="CHEBI:57540"/>
    </ligand>
</feature>
<feature type="disulfide bond" description="Redox-active" evidence="10">
    <location>
        <begin position="83"/>
        <end position="88"/>
    </location>
</feature>
<dbReference type="InterPro" id="IPR023753">
    <property type="entry name" value="FAD/NAD-binding_dom"/>
</dbReference>
<dbReference type="InterPro" id="IPR012999">
    <property type="entry name" value="Pyr_OxRdtase_I_AS"/>
</dbReference>
<evidence type="ECO:0000256" key="4">
    <source>
        <dbReference type="ARBA" id="ARBA00023002"/>
    </source>
</evidence>
<comment type="catalytic activity">
    <reaction evidence="11">
        <text>N(6)-[(R)-dihydrolipoyl]-L-lysyl-[protein] + NAD(+) = N(6)-[(R)-lipoyl]-L-lysyl-[protein] + NADH + H(+)</text>
        <dbReference type="Rhea" id="RHEA:15045"/>
        <dbReference type="Rhea" id="RHEA-COMP:10474"/>
        <dbReference type="Rhea" id="RHEA-COMP:10475"/>
        <dbReference type="ChEBI" id="CHEBI:15378"/>
        <dbReference type="ChEBI" id="CHEBI:57540"/>
        <dbReference type="ChEBI" id="CHEBI:57945"/>
        <dbReference type="ChEBI" id="CHEBI:83099"/>
        <dbReference type="ChEBI" id="CHEBI:83100"/>
        <dbReference type="EC" id="1.8.1.4"/>
    </reaction>
</comment>
<evidence type="ECO:0000256" key="1">
    <source>
        <dbReference type="ARBA" id="ARBA00007532"/>
    </source>
</evidence>
<feature type="binding site" evidence="9">
    <location>
        <begin position="222"/>
        <end position="229"/>
    </location>
    <ligand>
        <name>NAD(+)</name>
        <dbReference type="ChEBI" id="CHEBI:57540"/>
    </ligand>
</feature>
<dbReference type="FunFam" id="3.30.390.30:FF:000001">
    <property type="entry name" value="Dihydrolipoyl dehydrogenase"/>
    <property type="match status" value="1"/>
</dbReference>
<dbReference type="AlphaFoldDB" id="A0A8H3QMG6"/>
<evidence type="ECO:0000259" key="12">
    <source>
        <dbReference type="Pfam" id="PF02852"/>
    </source>
</evidence>
<organism evidence="14 15">
    <name type="scientific">Rhizophagus clarus</name>
    <dbReference type="NCBI Taxonomy" id="94130"/>
    <lineage>
        <taxon>Eukaryota</taxon>
        <taxon>Fungi</taxon>
        <taxon>Fungi incertae sedis</taxon>
        <taxon>Mucoromycota</taxon>
        <taxon>Glomeromycotina</taxon>
        <taxon>Glomeromycetes</taxon>
        <taxon>Glomerales</taxon>
        <taxon>Glomeraceae</taxon>
        <taxon>Rhizophagus</taxon>
    </lineage>
</organism>
<dbReference type="EMBL" id="BLAL01000160">
    <property type="protein sequence ID" value="GES86330.1"/>
    <property type="molecule type" value="Genomic_DNA"/>
</dbReference>
<evidence type="ECO:0000259" key="13">
    <source>
        <dbReference type="Pfam" id="PF07992"/>
    </source>
</evidence>
<evidence type="ECO:0000256" key="9">
    <source>
        <dbReference type="PIRSR" id="PIRSR000350-3"/>
    </source>
</evidence>
<evidence type="ECO:0000313" key="14">
    <source>
        <dbReference type="EMBL" id="GES86330.1"/>
    </source>
</evidence>
<keyword evidence="4 11" id="KW-0560">Oxidoreductase</keyword>
<feature type="binding site" evidence="9">
    <location>
        <begin position="185"/>
        <end position="187"/>
    </location>
    <ligand>
        <name>FAD</name>
        <dbReference type="ChEBI" id="CHEBI:57692"/>
    </ligand>
</feature>
<dbReference type="PRINTS" id="PR00411">
    <property type="entry name" value="PNDRDTASEI"/>
</dbReference>
<dbReference type="NCBIfam" id="TIGR01350">
    <property type="entry name" value="lipoamide_DH"/>
    <property type="match status" value="1"/>
</dbReference>
<dbReference type="OrthoDB" id="361797at2759"/>
<keyword evidence="9" id="KW-0547">Nucleotide-binding</keyword>
<keyword evidence="6" id="KW-1015">Disulfide bond</keyword>
<feature type="domain" description="Pyridine nucleotide-disulphide oxidoreductase dimerisation" evidence="12">
    <location>
        <begin position="389"/>
        <end position="498"/>
    </location>
</feature>
<keyword evidence="5 9" id="KW-0520">NAD</keyword>
<dbReference type="PROSITE" id="PS00076">
    <property type="entry name" value="PYRIDINE_REDOX_1"/>
    <property type="match status" value="1"/>
</dbReference>
<accession>A0A8H3QMG6</accession>
<dbReference type="GO" id="GO:0050660">
    <property type="term" value="F:flavin adenine dinucleotide binding"/>
    <property type="evidence" value="ECO:0007669"/>
    <property type="project" value="InterPro"/>
</dbReference>
<gene>
    <name evidence="14" type="ORF">RCL2_001338900</name>
</gene>
<dbReference type="PANTHER" id="PTHR22912">
    <property type="entry name" value="DISULFIDE OXIDOREDUCTASE"/>
    <property type="match status" value="1"/>
</dbReference>
<dbReference type="InterPro" id="IPR036188">
    <property type="entry name" value="FAD/NAD-bd_sf"/>
</dbReference>
<name>A0A8H3QMG6_9GLOM</name>
<comment type="caution">
    <text evidence="14">The sequence shown here is derived from an EMBL/GenBank/DDBJ whole genome shotgun (WGS) entry which is preliminary data.</text>
</comment>
<dbReference type="GO" id="GO:0005739">
    <property type="term" value="C:mitochondrion"/>
    <property type="evidence" value="ECO:0007669"/>
    <property type="project" value="TreeGrafter"/>
</dbReference>
<dbReference type="GO" id="GO:0045252">
    <property type="term" value="C:oxoglutarate dehydrogenase complex"/>
    <property type="evidence" value="ECO:0007669"/>
    <property type="project" value="TreeGrafter"/>
</dbReference>
<keyword evidence="7 11" id="KW-0676">Redox-active center</keyword>
<dbReference type="GO" id="GO:0004148">
    <property type="term" value="F:dihydrolipoyl dehydrogenase (NADH) activity"/>
    <property type="evidence" value="ECO:0007669"/>
    <property type="project" value="UniProtKB-EC"/>
</dbReference>
<dbReference type="EC" id="1.8.1.4" evidence="11"/>
<comment type="miscellaneous">
    <text evidence="11">The active site is a redox-active disulfide bond.</text>
</comment>
<feature type="binding site" evidence="9">
    <location>
        <begin position="361"/>
        <end position="364"/>
    </location>
    <ligand>
        <name>FAD</name>
        <dbReference type="ChEBI" id="CHEBI:57692"/>
    </ligand>
</feature>
<dbReference type="Pfam" id="PF07992">
    <property type="entry name" value="Pyr_redox_2"/>
    <property type="match status" value="1"/>
</dbReference>
<comment type="cofactor">
    <cofactor evidence="9 11">
        <name>FAD</name>
        <dbReference type="ChEBI" id="CHEBI:57692"/>
    </cofactor>
    <text evidence="9 11">Binds 1 FAD per subunit.</text>
</comment>
<dbReference type="Gene3D" id="3.50.50.60">
    <property type="entry name" value="FAD/NAD(P)-binding domain"/>
    <property type="match status" value="2"/>
</dbReference>
<dbReference type="Gene3D" id="3.30.390.30">
    <property type="match status" value="1"/>
</dbReference>